<evidence type="ECO:0000313" key="2">
    <source>
        <dbReference type="EMBL" id="KAF2456977.1"/>
    </source>
</evidence>
<feature type="region of interest" description="Disordered" evidence="1">
    <location>
        <begin position="1"/>
        <end position="61"/>
    </location>
</feature>
<accession>A0A6A6NZM5</accession>
<protein>
    <submittedName>
        <fullName evidence="2">Uncharacterized protein</fullName>
    </submittedName>
</protein>
<dbReference type="EMBL" id="MU001682">
    <property type="protein sequence ID" value="KAF2456977.1"/>
    <property type="molecule type" value="Genomic_DNA"/>
</dbReference>
<feature type="compositionally biased region" description="Polar residues" evidence="1">
    <location>
        <begin position="159"/>
        <end position="178"/>
    </location>
</feature>
<keyword evidence="3" id="KW-1185">Reference proteome</keyword>
<feature type="compositionally biased region" description="Polar residues" evidence="1">
    <location>
        <begin position="1"/>
        <end position="13"/>
    </location>
</feature>
<dbReference type="Proteomes" id="UP000799766">
    <property type="component" value="Unassembled WGS sequence"/>
</dbReference>
<gene>
    <name evidence="2" type="ORF">BDY21DRAFT_47296</name>
</gene>
<reference evidence="2" key="1">
    <citation type="journal article" date="2020" name="Stud. Mycol.">
        <title>101 Dothideomycetes genomes: a test case for predicting lifestyles and emergence of pathogens.</title>
        <authorList>
            <person name="Haridas S."/>
            <person name="Albert R."/>
            <person name="Binder M."/>
            <person name="Bloem J."/>
            <person name="Labutti K."/>
            <person name="Salamov A."/>
            <person name="Andreopoulos B."/>
            <person name="Baker S."/>
            <person name="Barry K."/>
            <person name="Bills G."/>
            <person name="Bluhm B."/>
            <person name="Cannon C."/>
            <person name="Castanera R."/>
            <person name="Culley D."/>
            <person name="Daum C."/>
            <person name="Ezra D."/>
            <person name="Gonzalez J."/>
            <person name="Henrissat B."/>
            <person name="Kuo A."/>
            <person name="Liang C."/>
            <person name="Lipzen A."/>
            <person name="Lutzoni F."/>
            <person name="Magnuson J."/>
            <person name="Mondo S."/>
            <person name="Nolan M."/>
            <person name="Ohm R."/>
            <person name="Pangilinan J."/>
            <person name="Park H.-J."/>
            <person name="Ramirez L."/>
            <person name="Alfaro M."/>
            <person name="Sun H."/>
            <person name="Tritt A."/>
            <person name="Yoshinaga Y."/>
            <person name="Zwiers L.-H."/>
            <person name="Turgeon B."/>
            <person name="Goodwin S."/>
            <person name="Spatafora J."/>
            <person name="Crous P."/>
            <person name="Grigoriev I."/>
        </authorList>
    </citation>
    <scope>NUCLEOTIDE SEQUENCE</scope>
    <source>
        <strain evidence="2">ATCC 16933</strain>
    </source>
</reference>
<feature type="region of interest" description="Disordered" evidence="1">
    <location>
        <begin position="159"/>
        <end position="179"/>
    </location>
</feature>
<evidence type="ECO:0000256" key="1">
    <source>
        <dbReference type="SAM" id="MobiDB-lite"/>
    </source>
</evidence>
<dbReference type="AlphaFoldDB" id="A0A6A6NZM5"/>
<sequence length="206" mass="22561">MSRTWRPSRSCWTRSGRRSACSDGHMRLAQAPREASSAHLPSLTQTGARTKPLPSLSQTTRSRARNVTILPASLIPEVQHGSRHWDAQRPGSGVRMPWDPNGSPAAHGQDGAALFNIVVQQCGIHYGGTTAEFASHTLRRSTPVGDAVIVREGWGGSQEINQRSTWRSQSKQQKNNPTLCPRSRRIFHAGANCNISPLAWKKISLG</sequence>
<name>A0A6A6NZM5_9PEZI</name>
<organism evidence="2 3">
    <name type="scientific">Lineolata rhizophorae</name>
    <dbReference type="NCBI Taxonomy" id="578093"/>
    <lineage>
        <taxon>Eukaryota</taxon>
        <taxon>Fungi</taxon>
        <taxon>Dikarya</taxon>
        <taxon>Ascomycota</taxon>
        <taxon>Pezizomycotina</taxon>
        <taxon>Dothideomycetes</taxon>
        <taxon>Dothideomycetes incertae sedis</taxon>
        <taxon>Lineolatales</taxon>
        <taxon>Lineolataceae</taxon>
        <taxon>Lineolata</taxon>
    </lineage>
</organism>
<proteinExistence type="predicted"/>
<evidence type="ECO:0000313" key="3">
    <source>
        <dbReference type="Proteomes" id="UP000799766"/>
    </source>
</evidence>